<comment type="caution">
    <text evidence="2">The sequence shown here is derived from an EMBL/GenBank/DDBJ whole genome shotgun (WGS) entry which is preliminary data.</text>
</comment>
<evidence type="ECO:0000313" key="3">
    <source>
        <dbReference type="Proteomes" id="UP001501116"/>
    </source>
</evidence>
<dbReference type="InterPro" id="IPR000792">
    <property type="entry name" value="Tscrpt_reg_LuxR_C"/>
</dbReference>
<dbReference type="PANTHER" id="PTHR47691">
    <property type="entry name" value="REGULATOR-RELATED"/>
    <property type="match status" value="1"/>
</dbReference>
<dbReference type="SUPFAM" id="SSF52540">
    <property type="entry name" value="P-loop containing nucleoside triphosphate hydrolases"/>
    <property type="match status" value="1"/>
</dbReference>
<reference evidence="2 3" key="1">
    <citation type="journal article" date="2019" name="Int. J. Syst. Evol. Microbiol.">
        <title>The Global Catalogue of Microorganisms (GCM) 10K type strain sequencing project: providing services to taxonomists for standard genome sequencing and annotation.</title>
        <authorList>
            <consortium name="The Broad Institute Genomics Platform"/>
            <consortium name="The Broad Institute Genome Sequencing Center for Infectious Disease"/>
            <person name="Wu L."/>
            <person name="Ma J."/>
        </authorList>
    </citation>
    <scope>NUCLEOTIDE SEQUENCE [LARGE SCALE GENOMIC DNA]</scope>
    <source>
        <strain evidence="2 3">JCM 14545</strain>
    </source>
</reference>
<dbReference type="EMBL" id="BAAANN010000001">
    <property type="protein sequence ID" value="GAA1937066.1"/>
    <property type="molecule type" value="Genomic_DNA"/>
</dbReference>
<evidence type="ECO:0000259" key="1">
    <source>
        <dbReference type="PROSITE" id="PS50043"/>
    </source>
</evidence>
<feature type="domain" description="HTH luxR-type" evidence="1">
    <location>
        <begin position="719"/>
        <end position="784"/>
    </location>
</feature>
<dbReference type="Proteomes" id="UP001501116">
    <property type="component" value="Unassembled WGS sequence"/>
</dbReference>
<dbReference type="SMART" id="SM00382">
    <property type="entry name" value="AAA"/>
    <property type="match status" value="1"/>
</dbReference>
<dbReference type="Pfam" id="PF00196">
    <property type="entry name" value="GerE"/>
    <property type="match status" value="1"/>
</dbReference>
<dbReference type="Gene3D" id="3.40.50.300">
    <property type="entry name" value="P-loop containing nucleotide triphosphate hydrolases"/>
    <property type="match status" value="1"/>
</dbReference>
<accession>A0ABN2PY14</accession>
<dbReference type="SUPFAM" id="SSF46894">
    <property type="entry name" value="C-terminal effector domain of the bipartite response regulators"/>
    <property type="match status" value="1"/>
</dbReference>
<dbReference type="PANTHER" id="PTHR47691:SF3">
    <property type="entry name" value="HTH-TYPE TRANSCRIPTIONAL REGULATOR RV0890C-RELATED"/>
    <property type="match status" value="1"/>
</dbReference>
<keyword evidence="3" id="KW-1185">Reference proteome</keyword>
<organism evidence="2 3">
    <name type="scientific">Amycolatopsis minnesotensis</name>
    <dbReference type="NCBI Taxonomy" id="337894"/>
    <lineage>
        <taxon>Bacteria</taxon>
        <taxon>Bacillati</taxon>
        <taxon>Actinomycetota</taxon>
        <taxon>Actinomycetes</taxon>
        <taxon>Pseudonocardiales</taxon>
        <taxon>Pseudonocardiaceae</taxon>
        <taxon>Amycolatopsis</taxon>
    </lineage>
</organism>
<dbReference type="PRINTS" id="PR00038">
    <property type="entry name" value="HTHLUXR"/>
</dbReference>
<dbReference type="PROSITE" id="PS50043">
    <property type="entry name" value="HTH_LUXR_2"/>
    <property type="match status" value="1"/>
</dbReference>
<gene>
    <name evidence="2" type="ORF">GCM10009754_00100</name>
</gene>
<dbReference type="Gene3D" id="1.10.10.10">
    <property type="entry name" value="Winged helix-like DNA-binding domain superfamily/Winged helix DNA-binding domain"/>
    <property type="match status" value="1"/>
</dbReference>
<dbReference type="InterPro" id="IPR027417">
    <property type="entry name" value="P-loop_NTPase"/>
</dbReference>
<dbReference type="CDD" id="cd06170">
    <property type="entry name" value="LuxR_C_like"/>
    <property type="match status" value="1"/>
</dbReference>
<protein>
    <recommendedName>
        <fullName evidence="1">HTH luxR-type domain-containing protein</fullName>
    </recommendedName>
</protein>
<sequence length="799" mass="87326">MRHEADSGKPGGLYCSNACRQRAYRSRMKTTSLRGSVSISLQTQMNSSFVGRVEELVEVTRLVRESRLVTLTGPAGVGKTRLAGELAMREQRGGRCEVVPVELASVLGGEQVRQRIMAALREAGQRGSIANQHAAGHYRLVVLDNCEHVLGDCSAALVGILAEYPQVRVLATSREPLRLPGEAVFLLRGLVPLELGEDSSVTDLIRLPAVRLFVDRARALLPEFQLTEENAAQVGSVCTRLDGLPLAIEMAAGLVRAFPVAEIERRMDDRLDLLAGGWRTAEPRQHSLRSALDWSYHLLTAGEQALFRALAALPGGFGTDIATAVAEGQGIPIGQVPYLLVALESKSLIVTAPKDRAGARFHMLESVRYYGREHLLTRGEEDRVHELLLHWLISATGEFPETGILTLPAIVRLTLEEETLAFELDRLHGSADERQLLLAAAADVLGMLKDCPLHGSWRLPRVLGLVSDGSGYRSVGLATEAALAAWRGQHDDAERLATMVLADSGNDHHDRMRALRTLIGLTRAGRPALTELRRCLHASREADDTALTALCLYTLAARSALCEDEDTEQSERSLRDALSLSSSWNHLSGPFRALLHAAGTSVLETGDGQCAEEYFTHLLRESEHPHHKALALEGLAVAAVHGRRYERGLRMLAAAESISSADSWPAGHLWRERVKTATARAHQALSPTRSDAAWSFGRALTPQQAVHYALGTQPAASTRELAEETLSEREWKVAVLVSHGLTNRQIAARLYVSVRTVETHVRNIRTALGLNTRAHIAAWTAERRKRADDKEAETKSVAV</sequence>
<name>A0ABN2PY14_9PSEU</name>
<dbReference type="InterPro" id="IPR036388">
    <property type="entry name" value="WH-like_DNA-bd_sf"/>
</dbReference>
<evidence type="ECO:0000313" key="2">
    <source>
        <dbReference type="EMBL" id="GAA1937066.1"/>
    </source>
</evidence>
<dbReference type="SMART" id="SM00421">
    <property type="entry name" value="HTH_LUXR"/>
    <property type="match status" value="1"/>
</dbReference>
<dbReference type="InterPro" id="IPR016032">
    <property type="entry name" value="Sig_transdc_resp-reg_C-effctor"/>
</dbReference>
<dbReference type="InterPro" id="IPR003593">
    <property type="entry name" value="AAA+_ATPase"/>
</dbReference>
<proteinExistence type="predicted"/>